<dbReference type="Pfam" id="PF00456">
    <property type="entry name" value="Transketolase_N"/>
    <property type="match status" value="1"/>
</dbReference>
<evidence type="ECO:0000256" key="2">
    <source>
        <dbReference type="ARBA" id="ARBA00001946"/>
    </source>
</evidence>
<evidence type="ECO:0000256" key="6">
    <source>
        <dbReference type="ARBA" id="ARBA00022723"/>
    </source>
</evidence>
<protein>
    <submittedName>
        <fullName evidence="10">Transketolase, thiamine diphosphate binding domain-containing protein</fullName>
    </submittedName>
</protein>
<evidence type="ECO:0000259" key="9">
    <source>
        <dbReference type="SMART" id="SM00861"/>
    </source>
</evidence>
<dbReference type="SUPFAM" id="SSF52922">
    <property type="entry name" value="TK C-terminal domain-like"/>
    <property type="match status" value="1"/>
</dbReference>
<evidence type="ECO:0000256" key="8">
    <source>
        <dbReference type="ARBA" id="ARBA00023052"/>
    </source>
</evidence>
<organism evidence="10 11">
    <name type="scientific">Myxozyma melibiosi</name>
    <dbReference type="NCBI Taxonomy" id="54550"/>
    <lineage>
        <taxon>Eukaryota</taxon>
        <taxon>Fungi</taxon>
        <taxon>Dikarya</taxon>
        <taxon>Ascomycota</taxon>
        <taxon>Saccharomycotina</taxon>
        <taxon>Lipomycetes</taxon>
        <taxon>Lipomycetales</taxon>
        <taxon>Lipomycetaceae</taxon>
        <taxon>Myxozyma</taxon>
    </lineage>
</organism>
<dbReference type="InterPro" id="IPR055152">
    <property type="entry name" value="Transketolase-like_C_2"/>
</dbReference>
<reference evidence="10 11" key="1">
    <citation type="submission" date="2024-03" db="EMBL/GenBank/DDBJ databases">
        <title>Genome-scale model development and genomic sequencing of the oleaginous clade Lipomyces.</title>
        <authorList>
            <consortium name="Lawrence Berkeley National Laboratory"/>
            <person name="Czajka J.J."/>
            <person name="Han Y."/>
            <person name="Kim J."/>
            <person name="Mondo S.J."/>
            <person name="Hofstad B.A."/>
            <person name="Robles A."/>
            <person name="Haridas S."/>
            <person name="Riley R."/>
            <person name="LaButti K."/>
            <person name="Pangilinan J."/>
            <person name="Andreopoulos W."/>
            <person name="Lipzen A."/>
            <person name="Yan J."/>
            <person name="Wang M."/>
            <person name="Ng V."/>
            <person name="Grigoriev I.V."/>
            <person name="Spatafora J.W."/>
            <person name="Magnuson J.K."/>
            <person name="Baker S.E."/>
            <person name="Pomraning K.R."/>
        </authorList>
    </citation>
    <scope>NUCLEOTIDE SEQUENCE [LARGE SCALE GENOMIC DNA]</scope>
    <source>
        <strain evidence="10 11">Phaff 52-87</strain>
    </source>
</reference>
<dbReference type="InterPro" id="IPR029061">
    <property type="entry name" value="THDP-binding"/>
</dbReference>
<comment type="cofactor">
    <cofactor evidence="2">
        <name>Mg(2+)</name>
        <dbReference type="ChEBI" id="CHEBI:18420"/>
    </cofactor>
</comment>
<dbReference type="Gene3D" id="3.40.50.970">
    <property type="match status" value="2"/>
</dbReference>
<dbReference type="InterPro" id="IPR033247">
    <property type="entry name" value="Transketolase_fam"/>
</dbReference>
<dbReference type="SUPFAM" id="SSF52518">
    <property type="entry name" value="Thiamin diphosphate-binding fold (THDP-binding)"/>
    <property type="match status" value="2"/>
</dbReference>
<keyword evidence="6" id="KW-0479">Metal-binding</keyword>
<comment type="cofactor">
    <cofactor evidence="3">
        <name>thiamine diphosphate</name>
        <dbReference type="ChEBI" id="CHEBI:58937"/>
    </cofactor>
</comment>
<dbReference type="Pfam" id="PF22613">
    <property type="entry name" value="Transketolase_C_1"/>
    <property type="match status" value="1"/>
</dbReference>
<evidence type="ECO:0000256" key="4">
    <source>
        <dbReference type="ARBA" id="ARBA00007131"/>
    </source>
</evidence>
<comment type="similarity">
    <text evidence="4">Belongs to the transketolase family.</text>
</comment>
<proteinExistence type="inferred from homology"/>
<dbReference type="CDD" id="cd07033">
    <property type="entry name" value="TPP_PYR_DXS_TK_like"/>
    <property type="match status" value="1"/>
</dbReference>
<evidence type="ECO:0000256" key="1">
    <source>
        <dbReference type="ARBA" id="ARBA00001941"/>
    </source>
</evidence>
<comment type="caution">
    <text evidence="10">The sequence shown here is derived from an EMBL/GenBank/DDBJ whole genome shotgun (WGS) entry which is preliminary data.</text>
</comment>
<dbReference type="PANTHER" id="PTHR43522">
    <property type="entry name" value="TRANSKETOLASE"/>
    <property type="match status" value="1"/>
</dbReference>
<name>A0ABR1EZT9_9ASCO</name>
<dbReference type="EMBL" id="JBBJBU010000014">
    <property type="protein sequence ID" value="KAK7203042.1"/>
    <property type="molecule type" value="Genomic_DNA"/>
</dbReference>
<dbReference type="Proteomes" id="UP001498771">
    <property type="component" value="Unassembled WGS sequence"/>
</dbReference>
<keyword evidence="11" id="KW-1185">Reference proteome</keyword>
<evidence type="ECO:0000256" key="3">
    <source>
        <dbReference type="ARBA" id="ARBA00001964"/>
    </source>
</evidence>
<dbReference type="PANTHER" id="PTHR43522:SF6">
    <property type="entry name" value="TRANSKETOLASE-LIKE PYRIMIDINE-BINDING DOMAIN-CONTAINING PROTEIN-RELATED"/>
    <property type="match status" value="1"/>
</dbReference>
<dbReference type="InterPro" id="IPR009014">
    <property type="entry name" value="Transketo_C/PFOR_II"/>
</dbReference>
<accession>A0ABR1EZT9</accession>
<dbReference type="Pfam" id="PF02779">
    <property type="entry name" value="Transket_pyr"/>
    <property type="match status" value="1"/>
</dbReference>
<sequence>MTVSSSLDSLAVSEIRKLVVDCCRQHGGGHGGSAVGMAPLAVALWRHVLRYNPRSPSWAARDRFVLSNGHAAILLYSVLHIAGYEQFSMDQLRGYGHPKPFGYETHCFAHPEIEFDGVEITTGPLGQGIANAVGLAIAQKQLAATYARPAFENLVPSRIFCASGDGCLMEGVALEAMALAGNFGLDNLILLYDNNEVTCDGPLSWIVTEGTNAKIRAMGWRIINVFDGDTDVSVLVNAIEIAKTYSGKPTMINIRTTIGFGTDKAGTAGAHHGTFSDADVERLTDGTDRPTHYVLPAVYEYFSEAGRRGAGLQQEWEHIIDEYSVAYPNEARELCSRLSGKPIDYRSLLADITIPDTIQAAREINGYVFRALFNKVPSMFAGGADLWGANKLGADHHVIFGPGSYEGRIARYGIREHAMAAISNGISAFQPGAFIPITATFLMFYLYAAPGVRMGALNSLQVIHVATHDSFQEGQNGPTHQPVELDSLLRAMPNFLYMRPSSAEEIIGCWEVALREQKTSTMISVARDPAVYPPQGTCREKTLLGGYILEERADAVVTLVSRGSALGYAQAAAETLTAAHRIACRVVSIPCISLFEAQSEQYKQRVLGSARRIVSVEEYVPTVWARLCTASIGMDSFGYSASGPNNYGRFGLDVEGIVGKVSRYVAESEIRHWQQL</sequence>
<dbReference type="InterPro" id="IPR005475">
    <property type="entry name" value="Transketolase-like_Pyr-bd"/>
</dbReference>
<evidence type="ECO:0000313" key="10">
    <source>
        <dbReference type="EMBL" id="KAK7203042.1"/>
    </source>
</evidence>
<evidence type="ECO:0000256" key="5">
    <source>
        <dbReference type="ARBA" id="ARBA00022679"/>
    </source>
</evidence>
<feature type="domain" description="Transketolase-like pyrimidine-binding" evidence="9">
    <location>
        <begin position="359"/>
        <end position="540"/>
    </location>
</feature>
<dbReference type="GeneID" id="90040080"/>
<dbReference type="InterPro" id="IPR020826">
    <property type="entry name" value="Transketolase_BS"/>
</dbReference>
<evidence type="ECO:0000313" key="11">
    <source>
        <dbReference type="Proteomes" id="UP001498771"/>
    </source>
</evidence>
<comment type="cofactor">
    <cofactor evidence="1">
        <name>Co(2+)</name>
        <dbReference type="ChEBI" id="CHEBI:48828"/>
    </cofactor>
</comment>
<dbReference type="CDD" id="cd02012">
    <property type="entry name" value="TPP_TK"/>
    <property type="match status" value="1"/>
</dbReference>
<keyword evidence="5" id="KW-0808">Transferase</keyword>
<dbReference type="RefSeq" id="XP_064766075.1">
    <property type="nucleotide sequence ID" value="XM_064914568.1"/>
</dbReference>
<evidence type="ECO:0000256" key="7">
    <source>
        <dbReference type="ARBA" id="ARBA00022842"/>
    </source>
</evidence>
<keyword evidence="8" id="KW-0786">Thiamine pyrophosphate</keyword>
<dbReference type="Gene3D" id="3.40.50.920">
    <property type="match status" value="1"/>
</dbReference>
<dbReference type="InterPro" id="IPR005474">
    <property type="entry name" value="Transketolase_N"/>
</dbReference>
<gene>
    <name evidence="10" type="ORF">BZA70DRAFT_297559</name>
</gene>
<dbReference type="PROSITE" id="PS00802">
    <property type="entry name" value="TRANSKETOLASE_2"/>
    <property type="match status" value="1"/>
</dbReference>
<keyword evidence="7" id="KW-0460">Magnesium</keyword>
<dbReference type="SMART" id="SM00861">
    <property type="entry name" value="Transket_pyr"/>
    <property type="match status" value="1"/>
</dbReference>